<organism evidence="3">
    <name type="scientific">Pelagomonas calceolata</name>
    <dbReference type="NCBI Taxonomy" id="35677"/>
    <lineage>
        <taxon>Eukaryota</taxon>
        <taxon>Sar</taxon>
        <taxon>Stramenopiles</taxon>
        <taxon>Ochrophyta</taxon>
        <taxon>Pelagophyceae</taxon>
        <taxon>Pelagomonadales</taxon>
        <taxon>Pelagomonadaceae</taxon>
        <taxon>Pelagomonas</taxon>
    </lineage>
</organism>
<dbReference type="AlphaFoldDB" id="A0A7S4A427"/>
<protein>
    <recommendedName>
        <fullName evidence="2">CREG-like beta-barrel domain-containing protein</fullName>
    </recommendedName>
</protein>
<reference evidence="3" key="1">
    <citation type="submission" date="2021-01" db="EMBL/GenBank/DDBJ databases">
        <authorList>
            <person name="Corre E."/>
            <person name="Pelletier E."/>
            <person name="Niang G."/>
            <person name="Scheremetjew M."/>
            <person name="Finn R."/>
            <person name="Kale V."/>
            <person name="Holt S."/>
            <person name="Cochrane G."/>
            <person name="Meng A."/>
            <person name="Brown T."/>
            <person name="Cohen L."/>
        </authorList>
    </citation>
    <scope>NUCLEOTIDE SEQUENCE</scope>
    <source>
        <strain evidence="3">CCMP1756</strain>
    </source>
</reference>
<dbReference type="InterPro" id="IPR055343">
    <property type="entry name" value="CREG_beta-barrel"/>
</dbReference>
<keyword evidence="5" id="KW-1185">Reference proteome</keyword>
<evidence type="ECO:0000313" key="5">
    <source>
        <dbReference type="Proteomes" id="UP000789595"/>
    </source>
</evidence>
<evidence type="ECO:0000313" key="4">
    <source>
        <dbReference type="EMBL" id="CAH0379287.1"/>
    </source>
</evidence>
<dbReference type="PANTHER" id="PTHR13343:SF17">
    <property type="entry name" value="CELLULAR REPRESSOR OF E1A-STIMULATED GENES, ISOFORM A"/>
    <property type="match status" value="1"/>
</dbReference>
<feature type="domain" description="CREG-like beta-barrel" evidence="2">
    <location>
        <begin position="34"/>
        <end position="208"/>
    </location>
</feature>
<evidence type="ECO:0000313" key="3">
    <source>
        <dbReference type="EMBL" id="CAE0702938.1"/>
    </source>
</evidence>
<dbReference type="Proteomes" id="UP000789595">
    <property type="component" value="Unassembled WGS sequence"/>
</dbReference>
<proteinExistence type="predicted"/>
<dbReference type="PANTHER" id="PTHR13343">
    <property type="entry name" value="CREG1 PROTEIN"/>
    <property type="match status" value="1"/>
</dbReference>
<dbReference type="GO" id="GO:0005615">
    <property type="term" value="C:extracellular space"/>
    <property type="evidence" value="ECO:0007669"/>
    <property type="project" value="TreeGrafter"/>
</dbReference>
<feature type="chain" id="PRO_5036404012" description="CREG-like beta-barrel domain-containing protein" evidence="1">
    <location>
        <begin position="19"/>
        <end position="213"/>
    </location>
</feature>
<dbReference type="GO" id="GO:0005737">
    <property type="term" value="C:cytoplasm"/>
    <property type="evidence" value="ECO:0007669"/>
    <property type="project" value="UniProtKB-ARBA"/>
</dbReference>
<dbReference type="EMBL" id="CAKKNE010000006">
    <property type="protein sequence ID" value="CAH0379287.1"/>
    <property type="molecule type" value="Genomic_DNA"/>
</dbReference>
<dbReference type="SUPFAM" id="SSF50475">
    <property type="entry name" value="FMN-binding split barrel"/>
    <property type="match status" value="1"/>
</dbReference>
<evidence type="ECO:0000256" key="1">
    <source>
        <dbReference type="SAM" id="SignalP"/>
    </source>
</evidence>
<reference evidence="4" key="2">
    <citation type="submission" date="2021-11" db="EMBL/GenBank/DDBJ databases">
        <authorList>
            <consortium name="Genoscope - CEA"/>
            <person name="William W."/>
        </authorList>
    </citation>
    <scope>NUCLEOTIDE SEQUENCE</scope>
</reference>
<accession>A0A7S4A427</accession>
<sequence>MAGTTSTLLLALAGLVTCQAPGRPRETGVPVPAVGDHAAYARWMVRSMTWGTMSTISTQASIAGYPFGNPVSFADGGTGNPYMCVSPLDSSVKDLQANPKFSLTLSAAQGQSAPAACAPESGRGDPENPPCARLALTGDFVDVTGSPEFNTAVAALNATHPTLNSWGCFQAGGSGGSHGFFLAKMAVKQAWLINMYGGAAVVDAADYYAASRA</sequence>
<dbReference type="OrthoDB" id="46836at2759"/>
<evidence type="ECO:0000259" key="2">
    <source>
        <dbReference type="Pfam" id="PF13883"/>
    </source>
</evidence>
<dbReference type="InterPro" id="IPR012349">
    <property type="entry name" value="Split_barrel_FMN-bd"/>
</dbReference>
<dbReference type="Gene3D" id="2.30.110.10">
    <property type="entry name" value="Electron Transport, Fmn-binding Protein, Chain A"/>
    <property type="match status" value="1"/>
</dbReference>
<feature type="signal peptide" evidence="1">
    <location>
        <begin position="1"/>
        <end position="18"/>
    </location>
</feature>
<gene>
    <name evidence="3" type="ORF">PCAL00307_LOCUS18385</name>
    <name evidence="4" type="ORF">PECAL_6P08970</name>
</gene>
<name>A0A7S4A427_9STRA</name>
<dbReference type="Pfam" id="PF13883">
    <property type="entry name" value="CREG_beta-barrel"/>
    <property type="match status" value="1"/>
</dbReference>
<keyword evidence="1" id="KW-0732">Signal</keyword>
<dbReference type="EMBL" id="HBIW01021330">
    <property type="protein sequence ID" value="CAE0702938.1"/>
    <property type="molecule type" value="Transcribed_RNA"/>
</dbReference>